<dbReference type="Proteomes" id="UP000324800">
    <property type="component" value="Unassembled WGS sequence"/>
</dbReference>
<proteinExistence type="predicted"/>
<feature type="coiled-coil region" evidence="1">
    <location>
        <begin position="11"/>
        <end position="38"/>
    </location>
</feature>
<evidence type="ECO:0000313" key="2">
    <source>
        <dbReference type="EMBL" id="KAA6367920.1"/>
    </source>
</evidence>
<keyword evidence="1" id="KW-0175">Coiled coil</keyword>
<feature type="non-terminal residue" evidence="2">
    <location>
        <position position="61"/>
    </location>
</feature>
<comment type="caution">
    <text evidence="2">The sequence shown here is derived from an EMBL/GenBank/DDBJ whole genome shotgun (WGS) entry which is preliminary data.</text>
</comment>
<gene>
    <name evidence="2" type="ORF">EZS28_036551</name>
</gene>
<organism evidence="2 3">
    <name type="scientific">Streblomastix strix</name>
    <dbReference type="NCBI Taxonomy" id="222440"/>
    <lineage>
        <taxon>Eukaryota</taxon>
        <taxon>Metamonada</taxon>
        <taxon>Preaxostyla</taxon>
        <taxon>Oxymonadida</taxon>
        <taxon>Streblomastigidae</taxon>
        <taxon>Streblomastix</taxon>
    </lineage>
</organism>
<accession>A0A5J4UCJ5</accession>
<protein>
    <submittedName>
        <fullName evidence="2">Uncharacterized protein</fullName>
    </submittedName>
</protein>
<dbReference type="EMBL" id="SNRW01017847">
    <property type="protein sequence ID" value="KAA6367920.1"/>
    <property type="molecule type" value="Genomic_DNA"/>
</dbReference>
<evidence type="ECO:0000313" key="3">
    <source>
        <dbReference type="Proteomes" id="UP000324800"/>
    </source>
</evidence>
<evidence type="ECO:0000256" key="1">
    <source>
        <dbReference type="SAM" id="Coils"/>
    </source>
</evidence>
<dbReference type="AlphaFoldDB" id="A0A5J4UCJ5"/>
<name>A0A5J4UCJ5_9EUKA</name>
<reference evidence="2 3" key="1">
    <citation type="submission" date="2019-03" db="EMBL/GenBank/DDBJ databases">
        <title>Single cell metagenomics reveals metabolic interactions within the superorganism composed of flagellate Streblomastix strix and complex community of Bacteroidetes bacteria on its surface.</title>
        <authorList>
            <person name="Treitli S.C."/>
            <person name="Kolisko M."/>
            <person name="Husnik F."/>
            <person name="Keeling P."/>
            <person name="Hampl V."/>
        </authorList>
    </citation>
    <scope>NUCLEOTIDE SEQUENCE [LARGE SCALE GENOMIC DNA]</scope>
    <source>
        <strain evidence="2">ST1C</strain>
    </source>
</reference>
<sequence>MIKERVIRKDIKKEMMNFKEFQEQMNILQLEIKKMKILVRQENSDEPMSQERMKEYYSVVL</sequence>